<accession>A0A4R2KRK4</accession>
<feature type="transmembrane region" description="Helical" evidence="2">
    <location>
        <begin position="449"/>
        <end position="465"/>
    </location>
</feature>
<gene>
    <name evidence="3" type="ORF">EV214_10778</name>
</gene>
<feature type="transmembrane region" description="Helical" evidence="2">
    <location>
        <begin position="387"/>
        <end position="408"/>
    </location>
</feature>
<feature type="transmembrane region" description="Helical" evidence="2">
    <location>
        <begin position="685"/>
        <end position="706"/>
    </location>
</feature>
<feature type="transmembrane region" description="Helical" evidence="2">
    <location>
        <begin position="591"/>
        <end position="612"/>
    </location>
</feature>
<evidence type="ECO:0000313" key="3">
    <source>
        <dbReference type="EMBL" id="TCO76921.1"/>
    </source>
</evidence>
<feature type="transmembrane region" description="Helical" evidence="2">
    <location>
        <begin position="528"/>
        <end position="546"/>
    </location>
</feature>
<keyword evidence="2" id="KW-1133">Transmembrane helix</keyword>
<feature type="transmembrane region" description="Helical" evidence="2">
    <location>
        <begin position="206"/>
        <end position="224"/>
    </location>
</feature>
<feature type="transmembrane region" description="Helical" evidence="2">
    <location>
        <begin position="362"/>
        <end position="381"/>
    </location>
</feature>
<feature type="transmembrane region" description="Helical" evidence="2">
    <location>
        <begin position="743"/>
        <end position="762"/>
    </location>
</feature>
<feature type="coiled-coil region" evidence="1">
    <location>
        <begin position="4"/>
        <end position="57"/>
    </location>
</feature>
<feature type="transmembrane region" description="Helical" evidence="2">
    <location>
        <begin position="499"/>
        <end position="516"/>
    </location>
</feature>
<keyword evidence="1" id="KW-0175">Coiled coil</keyword>
<dbReference type="Pfam" id="PF10101">
    <property type="entry name" value="DUF2339"/>
    <property type="match status" value="1"/>
</dbReference>
<dbReference type="PANTHER" id="PTHR38434:SF1">
    <property type="entry name" value="BLL2549 PROTEIN"/>
    <property type="match status" value="1"/>
</dbReference>
<dbReference type="InterPro" id="IPR019286">
    <property type="entry name" value="DUF2339_TM"/>
</dbReference>
<feature type="transmembrane region" description="Helical" evidence="2">
    <location>
        <begin position="336"/>
        <end position="355"/>
    </location>
</feature>
<feature type="transmembrane region" description="Helical" evidence="2">
    <location>
        <begin position="286"/>
        <end position="303"/>
    </location>
</feature>
<feature type="transmembrane region" description="Helical" evidence="2">
    <location>
        <begin position="800"/>
        <end position="817"/>
    </location>
</feature>
<feature type="transmembrane region" description="Helical" evidence="2">
    <location>
        <begin position="624"/>
        <end position="644"/>
    </location>
</feature>
<feature type="transmembrane region" description="Helical" evidence="2">
    <location>
        <begin position="718"/>
        <end position="737"/>
    </location>
</feature>
<feature type="transmembrane region" description="Helical" evidence="2">
    <location>
        <begin position="420"/>
        <end position="437"/>
    </location>
</feature>
<evidence type="ECO:0000256" key="1">
    <source>
        <dbReference type="SAM" id="Coils"/>
    </source>
</evidence>
<keyword evidence="2" id="KW-0472">Membrane</keyword>
<evidence type="ECO:0000256" key="2">
    <source>
        <dbReference type="SAM" id="Phobius"/>
    </source>
</evidence>
<evidence type="ECO:0000313" key="4">
    <source>
        <dbReference type="Proteomes" id="UP000294919"/>
    </source>
</evidence>
<dbReference type="AlphaFoldDB" id="A0A4R2KRK4"/>
<feature type="transmembrane region" description="Helical" evidence="2">
    <location>
        <begin position="656"/>
        <end position="679"/>
    </location>
</feature>
<dbReference type="EMBL" id="SLWV01000007">
    <property type="protein sequence ID" value="TCO76921.1"/>
    <property type="molecule type" value="Genomic_DNA"/>
</dbReference>
<dbReference type="Proteomes" id="UP000294919">
    <property type="component" value="Unassembled WGS sequence"/>
</dbReference>
<dbReference type="RefSeq" id="WP_132244225.1">
    <property type="nucleotide sequence ID" value="NZ_SLWV01000007.1"/>
</dbReference>
<dbReference type="OrthoDB" id="2078443at2"/>
<dbReference type="PANTHER" id="PTHR38434">
    <property type="entry name" value="BLL2549 PROTEIN"/>
    <property type="match status" value="1"/>
</dbReference>
<keyword evidence="4" id="KW-1185">Reference proteome</keyword>
<proteinExistence type="predicted"/>
<feature type="transmembrane region" description="Helical" evidence="2">
    <location>
        <begin position="257"/>
        <end position="280"/>
    </location>
</feature>
<protein>
    <submittedName>
        <fullName evidence="3">Putative membrane protein DUF2339</fullName>
    </submittedName>
</protein>
<sequence>METKDKINSLLKNQKEIVKQYEEMITELNMDDAINENISLKKEIEHSKKEIETIKIKQRKVIEENRTLKISLKEQLIHEKNAILNGSKKKIELYFQDENNKHINKLKLLEKTAKNKIDQMRTIAKKELGEEKNEILRSIDHLQSNLTEKIKIRKEQLALQKENIMEEIKKEYDTLKAQDVSDGVIQKKKKYNDIEVKIGLSWMNKVGVILVLLGVATGMKYTYSTWFNDYMKGMAGFLLGSVFLGAGEWFNRKDKNLFAIGLTGGGIGVLYLSVFSSYFMLNILNMSTSIIVSIIITGVAIVLSQRYKSMTICAISLIGGYLPFFSYVFFEGLSDTAVYMAMGYLIVLNGLLLTLSIDRRWIYINYLSFLLNIPCLIYLITKSNNEIISILYAILTFIMYMAITLIYPIREKIHLRIVDIVLLTLNTVINCLLVYGLFEKYGYEQYEGLLALTYAIIYLGLGQFIKKSASQEQHTQGLFYITAMTFSILMIPFQFGVEWAALGWLIEAIGIIYYGVKIKAQKMELGGWIILGLCTLTFVMIDFMDYSYTDYFILKYSCITVGIIYVFSLYAKDLYENPLFKYTKKGKMLTYYKYFTIFSSWIYTIRMVVIYFDDHINRRDDFYLLISIALITAVFAYGIGRIKIIQDHVVTKISMLFYILVDFMGFMMILNYGGAAYVISNDTNIQITILVFYNLMVLFSVKDITLKIIKEKALSIELYPVVMAIYFLGVSTIFLLNQFDLNNINLIISILFIIMSFVYIFYGFKRRFANLRRLGLGLSILSTGKLFIFDLAFLNTGGKIIAYFCFGLVLIGISYIYHKLKANIDGNGVE</sequence>
<organism evidence="3 4">
    <name type="scientific">Marinisporobacter balticus</name>
    <dbReference type="NCBI Taxonomy" id="2018667"/>
    <lineage>
        <taxon>Bacteria</taxon>
        <taxon>Bacillati</taxon>
        <taxon>Bacillota</taxon>
        <taxon>Clostridia</taxon>
        <taxon>Peptostreptococcales</taxon>
        <taxon>Thermotaleaceae</taxon>
        <taxon>Marinisporobacter</taxon>
    </lineage>
</organism>
<reference evidence="3 4" key="1">
    <citation type="submission" date="2019-03" db="EMBL/GenBank/DDBJ databases">
        <title>Genomic Encyclopedia of Type Strains, Phase IV (KMG-IV): sequencing the most valuable type-strain genomes for metagenomic binning, comparative biology and taxonomic classification.</title>
        <authorList>
            <person name="Goeker M."/>
        </authorList>
    </citation>
    <scope>NUCLEOTIDE SEQUENCE [LARGE SCALE GENOMIC DNA]</scope>
    <source>
        <strain evidence="3 4">DSM 102940</strain>
    </source>
</reference>
<name>A0A4R2KRK4_9FIRM</name>
<feature type="transmembrane region" description="Helical" evidence="2">
    <location>
        <begin position="310"/>
        <end position="330"/>
    </location>
</feature>
<feature type="transmembrane region" description="Helical" evidence="2">
    <location>
        <begin position="230"/>
        <end position="250"/>
    </location>
</feature>
<keyword evidence="2" id="KW-0812">Transmembrane</keyword>
<feature type="transmembrane region" description="Helical" evidence="2">
    <location>
        <begin position="477"/>
        <end position="493"/>
    </location>
</feature>
<comment type="caution">
    <text evidence="3">The sequence shown here is derived from an EMBL/GenBank/DDBJ whole genome shotgun (WGS) entry which is preliminary data.</text>
</comment>
<feature type="coiled-coil region" evidence="1">
    <location>
        <begin position="125"/>
        <end position="178"/>
    </location>
</feature>
<feature type="transmembrane region" description="Helical" evidence="2">
    <location>
        <begin position="774"/>
        <end position="794"/>
    </location>
</feature>
<feature type="transmembrane region" description="Helical" evidence="2">
    <location>
        <begin position="552"/>
        <end position="571"/>
    </location>
</feature>